<keyword evidence="3" id="KW-1005">Bacterial flagellum biogenesis</keyword>
<comment type="subcellular location">
    <subcellularLocation>
        <location evidence="1">Cytoplasm</location>
        <location evidence="1">Cytosol</location>
    </subcellularLocation>
</comment>
<evidence type="ECO:0000256" key="1">
    <source>
        <dbReference type="ARBA" id="ARBA00004514"/>
    </source>
</evidence>
<keyword evidence="6" id="KW-0966">Cell projection</keyword>
<keyword evidence="4" id="KW-0143">Chaperone</keyword>
<dbReference type="Pfam" id="PF05400">
    <property type="entry name" value="FliT"/>
    <property type="match status" value="1"/>
</dbReference>
<evidence type="ECO:0000256" key="5">
    <source>
        <dbReference type="ARBA" id="ARBA00093797"/>
    </source>
</evidence>
<protein>
    <recommendedName>
        <fullName evidence="5">Flagellar protein FliT</fullName>
    </recommendedName>
</protein>
<keyword evidence="2" id="KW-0963">Cytoplasm</keyword>
<dbReference type="EMBL" id="VLLB01000005">
    <property type="protein sequence ID" value="TWI64602.1"/>
    <property type="molecule type" value="Genomic_DNA"/>
</dbReference>
<comment type="caution">
    <text evidence="6">The sequence shown here is derived from an EMBL/GenBank/DDBJ whole genome shotgun (WGS) entry which is preliminary data.</text>
</comment>
<organism evidence="6 7">
    <name type="scientific">Pseudoduganella lurida</name>
    <dbReference type="NCBI Taxonomy" id="1036180"/>
    <lineage>
        <taxon>Bacteria</taxon>
        <taxon>Pseudomonadati</taxon>
        <taxon>Pseudomonadota</taxon>
        <taxon>Betaproteobacteria</taxon>
        <taxon>Burkholderiales</taxon>
        <taxon>Oxalobacteraceae</taxon>
        <taxon>Telluria group</taxon>
        <taxon>Pseudoduganella</taxon>
    </lineage>
</organism>
<evidence type="ECO:0000256" key="3">
    <source>
        <dbReference type="ARBA" id="ARBA00022795"/>
    </source>
</evidence>
<dbReference type="Proteomes" id="UP000318431">
    <property type="component" value="Unassembled WGS sequence"/>
</dbReference>
<keyword evidence="6" id="KW-0969">Cilium</keyword>
<proteinExistence type="predicted"/>
<keyword evidence="7" id="KW-1185">Reference proteome</keyword>
<dbReference type="InterPro" id="IPR008622">
    <property type="entry name" value="FliT"/>
</dbReference>
<evidence type="ECO:0000256" key="2">
    <source>
        <dbReference type="ARBA" id="ARBA00022490"/>
    </source>
</evidence>
<evidence type="ECO:0000313" key="6">
    <source>
        <dbReference type="EMBL" id="TWI64602.1"/>
    </source>
</evidence>
<dbReference type="AlphaFoldDB" id="A0A562R695"/>
<dbReference type="Gene3D" id="1.20.58.380">
    <property type="entry name" value="Flagellar protein flit"/>
    <property type="match status" value="1"/>
</dbReference>
<evidence type="ECO:0000256" key="4">
    <source>
        <dbReference type="ARBA" id="ARBA00023186"/>
    </source>
</evidence>
<dbReference type="GO" id="GO:0044781">
    <property type="term" value="P:bacterial-type flagellum organization"/>
    <property type="evidence" value="ECO:0007669"/>
    <property type="project" value="UniProtKB-KW"/>
</dbReference>
<reference evidence="6 7" key="1">
    <citation type="journal article" date="2015" name="Stand. Genomic Sci.">
        <title>Genomic Encyclopedia of Bacterial and Archaeal Type Strains, Phase III: the genomes of soil and plant-associated and newly described type strains.</title>
        <authorList>
            <person name="Whitman W.B."/>
            <person name="Woyke T."/>
            <person name="Klenk H.P."/>
            <person name="Zhou Y."/>
            <person name="Lilburn T.G."/>
            <person name="Beck B.J."/>
            <person name="De Vos P."/>
            <person name="Vandamme P."/>
            <person name="Eisen J.A."/>
            <person name="Garrity G."/>
            <person name="Hugenholtz P."/>
            <person name="Kyrpides N.C."/>
        </authorList>
    </citation>
    <scope>NUCLEOTIDE SEQUENCE [LARGE SCALE GENOMIC DNA]</scope>
    <source>
        <strain evidence="6 7">CGMCC 1.10822</strain>
    </source>
</reference>
<evidence type="ECO:0000313" key="7">
    <source>
        <dbReference type="Proteomes" id="UP000318431"/>
    </source>
</evidence>
<name>A0A562R695_9BURK</name>
<sequence>MTMTKDDVLGVYAAMSDLTRAMVTAANESDWEGLESLEQRVSAHVAVLKANEAMVRLEGEERQRKATLIKQMLDDDRKVRDLIAPWMAQLARLINSTGTERRLVNAYGGV</sequence>
<keyword evidence="6" id="KW-0282">Flagellum</keyword>
<gene>
    <name evidence="6" type="ORF">IP91_03376</name>
</gene>
<accession>A0A562R695</accession>